<keyword evidence="2" id="KW-1185">Reference proteome</keyword>
<dbReference type="AlphaFoldDB" id="A0A512NEF5"/>
<gene>
    <name evidence="1" type="ORF">RSO01_45030</name>
</gene>
<name>A0A512NEF5_9HYPH</name>
<proteinExistence type="predicted"/>
<sequence length="102" mass="11386">MPPLNHDIDAPFLEKAEAELPRLSSCCRLMIWFTPGAAILRHQKVVAHLVLTDDAHGIFSDRERHLLLSIGGTTAPSRRQFWALRELSRMAARLDLGGSLDS</sequence>
<reference evidence="1 2" key="1">
    <citation type="submission" date="2019-07" db="EMBL/GenBank/DDBJ databases">
        <title>Whole genome shotgun sequence of Reyranella soli NBRC 108950.</title>
        <authorList>
            <person name="Hosoyama A."/>
            <person name="Uohara A."/>
            <person name="Ohji S."/>
            <person name="Ichikawa N."/>
        </authorList>
    </citation>
    <scope>NUCLEOTIDE SEQUENCE [LARGE SCALE GENOMIC DNA]</scope>
    <source>
        <strain evidence="1 2">NBRC 108950</strain>
    </source>
</reference>
<accession>A0A512NEF5</accession>
<dbReference type="EMBL" id="BKAJ01000077">
    <property type="protein sequence ID" value="GEP57337.1"/>
    <property type="molecule type" value="Genomic_DNA"/>
</dbReference>
<protein>
    <submittedName>
        <fullName evidence="1">Uncharacterized protein</fullName>
    </submittedName>
</protein>
<dbReference type="Proteomes" id="UP000321058">
    <property type="component" value="Unassembled WGS sequence"/>
</dbReference>
<dbReference type="RefSeq" id="WP_147151705.1">
    <property type="nucleotide sequence ID" value="NZ_BKAJ01000077.1"/>
</dbReference>
<evidence type="ECO:0000313" key="2">
    <source>
        <dbReference type="Proteomes" id="UP000321058"/>
    </source>
</evidence>
<organism evidence="1 2">
    <name type="scientific">Reyranella soli</name>
    <dbReference type="NCBI Taxonomy" id="1230389"/>
    <lineage>
        <taxon>Bacteria</taxon>
        <taxon>Pseudomonadati</taxon>
        <taxon>Pseudomonadota</taxon>
        <taxon>Alphaproteobacteria</taxon>
        <taxon>Hyphomicrobiales</taxon>
        <taxon>Reyranellaceae</taxon>
        <taxon>Reyranella</taxon>
    </lineage>
</organism>
<evidence type="ECO:0000313" key="1">
    <source>
        <dbReference type="EMBL" id="GEP57337.1"/>
    </source>
</evidence>
<comment type="caution">
    <text evidence="1">The sequence shown here is derived from an EMBL/GenBank/DDBJ whole genome shotgun (WGS) entry which is preliminary data.</text>
</comment>